<dbReference type="Gene3D" id="1.20.1250.20">
    <property type="entry name" value="MFS general substrate transporter like domains"/>
    <property type="match status" value="1"/>
</dbReference>
<keyword evidence="4" id="KW-0762">Sugar transport</keyword>
<feature type="transmembrane region" description="Helical" evidence="12">
    <location>
        <begin position="91"/>
        <end position="111"/>
    </location>
</feature>
<dbReference type="SUPFAM" id="SSF103473">
    <property type="entry name" value="MFS general substrate transporter"/>
    <property type="match status" value="1"/>
</dbReference>
<evidence type="ECO:0000256" key="8">
    <source>
        <dbReference type="ARBA" id="ARBA00023180"/>
    </source>
</evidence>
<keyword evidence="15" id="KW-1185">Reference proteome</keyword>
<comment type="similarity">
    <text evidence="9">Belongs to the major facilitator superfamily. Sugar transporter (TC 2.A.1.1) family. Trehalose transporter subfamily.</text>
</comment>
<dbReference type="STRING" id="568069.A0A1J1IWB4"/>
<feature type="transmembrane region" description="Helical" evidence="12">
    <location>
        <begin position="259"/>
        <end position="281"/>
    </location>
</feature>
<dbReference type="PROSITE" id="PS00217">
    <property type="entry name" value="SUGAR_TRANSPORT_2"/>
    <property type="match status" value="1"/>
</dbReference>
<dbReference type="PRINTS" id="PR00171">
    <property type="entry name" value="SUGRTRNSPORT"/>
</dbReference>
<feature type="transmembrane region" description="Helical" evidence="12">
    <location>
        <begin position="62"/>
        <end position="84"/>
    </location>
</feature>
<feature type="domain" description="Major facilitator superfamily (MFS) profile" evidence="13">
    <location>
        <begin position="20"/>
        <end position="449"/>
    </location>
</feature>
<feature type="transmembrane region" description="Helical" evidence="12">
    <location>
        <begin position="394"/>
        <end position="415"/>
    </location>
</feature>
<dbReference type="NCBIfam" id="TIGR00879">
    <property type="entry name" value="SP"/>
    <property type="match status" value="1"/>
</dbReference>
<keyword evidence="5 12" id="KW-0812">Transmembrane</keyword>
<evidence type="ECO:0000313" key="14">
    <source>
        <dbReference type="EMBL" id="CRL04571.1"/>
    </source>
</evidence>
<dbReference type="PANTHER" id="PTHR48021">
    <property type="match status" value="1"/>
</dbReference>
<dbReference type="OrthoDB" id="6612291at2759"/>
<dbReference type="Pfam" id="PF00083">
    <property type="entry name" value="Sugar_tr"/>
    <property type="match status" value="1"/>
</dbReference>
<dbReference type="InterPro" id="IPR005828">
    <property type="entry name" value="MFS_sugar_transport-like"/>
</dbReference>
<dbReference type="InterPro" id="IPR044775">
    <property type="entry name" value="MFS_ERD6/Tret1-like"/>
</dbReference>
<dbReference type="InterPro" id="IPR005829">
    <property type="entry name" value="Sugar_transporter_CS"/>
</dbReference>
<evidence type="ECO:0000256" key="5">
    <source>
        <dbReference type="ARBA" id="ARBA00022692"/>
    </source>
</evidence>
<dbReference type="PROSITE" id="PS50850">
    <property type="entry name" value="MFS"/>
    <property type="match status" value="1"/>
</dbReference>
<evidence type="ECO:0000256" key="2">
    <source>
        <dbReference type="ARBA" id="ARBA00022448"/>
    </source>
</evidence>
<dbReference type="GO" id="GO:0015574">
    <property type="term" value="F:trehalose transmembrane transporter activity"/>
    <property type="evidence" value="ECO:0007669"/>
    <property type="project" value="UniProtKB-ARBA"/>
</dbReference>
<evidence type="ECO:0000256" key="4">
    <source>
        <dbReference type="ARBA" id="ARBA00022597"/>
    </source>
</evidence>
<dbReference type="GO" id="GO:0051119">
    <property type="term" value="F:sugar transmembrane transporter activity"/>
    <property type="evidence" value="ECO:0007669"/>
    <property type="project" value="InterPro"/>
</dbReference>
<dbReference type="PANTHER" id="PTHR48021:SF1">
    <property type="entry name" value="GH07001P-RELATED"/>
    <property type="match status" value="1"/>
</dbReference>
<dbReference type="Proteomes" id="UP000183832">
    <property type="component" value="Unassembled WGS sequence"/>
</dbReference>
<feature type="transmembrane region" description="Helical" evidence="12">
    <location>
        <begin position="323"/>
        <end position="345"/>
    </location>
</feature>
<keyword evidence="7 12" id="KW-0472">Membrane</keyword>
<feature type="transmembrane region" description="Helical" evidence="12">
    <location>
        <begin position="296"/>
        <end position="316"/>
    </location>
</feature>
<gene>
    <name evidence="14" type="ORF">CLUMA_CG017640</name>
</gene>
<dbReference type="GO" id="GO:0005886">
    <property type="term" value="C:plasma membrane"/>
    <property type="evidence" value="ECO:0007669"/>
    <property type="project" value="UniProtKB-SubCell"/>
</dbReference>
<keyword evidence="6 12" id="KW-1133">Transmembrane helix</keyword>
<dbReference type="InterPro" id="IPR003663">
    <property type="entry name" value="Sugar/inositol_transpt"/>
</dbReference>
<dbReference type="InterPro" id="IPR020846">
    <property type="entry name" value="MFS_dom"/>
</dbReference>
<sequence length="474" mass="51392">MTSYDVNAGQPTKKWPQYVAALAATGGALAAGASLGWTSPANPKLVNGTEMEYDFPVTEDQASWIGSSLNLGAAAVCIPIGLLINLIGRKWAMLGLVIPFTIGWALLVWAQNLAMMIVARVFIGIAGGAFCVAAPLYIGEIAQKEIRGQLGSFFQLNVTIGILFVYAVGAGVSVFWLSIICGIIPLVFGLIFFFMPESPTYLVRREKNQEASKAFKWLRGDQYDPAEDIAELQNENEEQKANNLSIAEALGRKTSVRGLVISFGLMFFQQMSGINAVIFYTTDIFAAAGTDINPEIATIIVGVMQVVATFVSTLVVDRLGRRILLLMSDAVMALCTLFLGIYFFMKQNDENSVGNLGWLPIVALCVFIVMFSLGFGPVPWLMMGELFASDVKGIAAPLSGTLNWLLAFVITKTFVNLKALLGDGQTFWLFSGLSILGTVFVFFIVPETKGKSLNEIQKMLAGEKSTAEVEEDKN</sequence>
<dbReference type="InterPro" id="IPR050549">
    <property type="entry name" value="MFS_Trehalose_Transporter"/>
</dbReference>
<dbReference type="CDD" id="cd17358">
    <property type="entry name" value="MFS_GLUT6_8_Class3_like"/>
    <property type="match status" value="1"/>
</dbReference>
<evidence type="ECO:0000256" key="12">
    <source>
        <dbReference type="SAM" id="Phobius"/>
    </source>
</evidence>
<evidence type="ECO:0000256" key="11">
    <source>
        <dbReference type="RuleBase" id="RU003346"/>
    </source>
</evidence>
<evidence type="ECO:0000313" key="15">
    <source>
        <dbReference type="Proteomes" id="UP000183832"/>
    </source>
</evidence>
<feature type="transmembrane region" description="Helical" evidence="12">
    <location>
        <begin position="427"/>
        <end position="445"/>
    </location>
</feature>
<keyword evidence="8" id="KW-0325">Glycoprotein</keyword>
<keyword evidence="3" id="KW-1003">Cell membrane</keyword>
<keyword evidence="2 11" id="KW-0813">Transport</keyword>
<name>A0A1J1IWB4_9DIPT</name>
<proteinExistence type="inferred from homology"/>
<protein>
    <recommendedName>
        <fullName evidence="10">Facilitated trehalose transporter Tret1</fullName>
    </recommendedName>
</protein>
<feature type="transmembrane region" description="Helical" evidence="12">
    <location>
        <begin position="117"/>
        <end position="138"/>
    </location>
</feature>
<dbReference type="FunFam" id="1.20.1250.20:FF:000055">
    <property type="entry name" value="Facilitated trehalose transporter Tret1-2 homolog"/>
    <property type="match status" value="1"/>
</dbReference>
<feature type="transmembrane region" description="Helical" evidence="12">
    <location>
        <begin position="174"/>
        <end position="195"/>
    </location>
</feature>
<feature type="transmembrane region" description="Helical" evidence="12">
    <location>
        <begin position="150"/>
        <end position="168"/>
    </location>
</feature>
<dbReference type="AlphaFoldDB" id="A0A1J1IWB4"/>
<evidence type="ECO:0000256" key="1">
    <source>
        <dbReference type="ARBA" id="ARBA00004651"/>
    </source>
</evidence>
<evidence type="ECO:0000256" key="10">
    <source>
        <dbReference type="ARBA" id="ARBA00069106"/>
    </source>
</evidence>
<organism evidence="14 15">
    <name type="scientific">Clunio marinus</name>
    <dbReference type="NCBI Taxonomy" id="568069"/>
    <lineage>
        <taxon>Eukaryota</taxon>
        <taxon>Metazoa</taxon>
        <taxon>Ecdysozoa</taxon>
        <taxon>Arthropoda</taxon>
        <taxon>Hexapoda</taxon>
        <taxon>Insecta</taxon>
        <taxon>Pterygota</taxon>
        <taxon>Neoptera</taxon>
        <taxon>Endopterygota</taxon>
        <taxon>Diptera</taxon>
        <taxon>Nematocera</taxon>
        <taxon>Chironomoidea</taxon>
        <taxon>Chironomidae</taxon>
        <taxon>Clunio</taxon>
    </lineage>
</organism>
<reference evidence="14 15" key="1">
    <citation type="submission" date="2015-04" db="EMBL/GenBank/DDBJ databases">
        <authorList>
            <person name="Syromyatnikov M.Y."/>
            <person name="Popov V.N."/>
        </authorList>
    </citation>
    <scope>NUCLEOTIDE SEQUENCE [LARGE SCALE GENOMIC DNA]</scope>
</reference>
<accession>A0A1J1IWB4</accession>
<evidence type="ECO:0000256" key="7">
    <source>
        <dbReference type="ARBA" id="ARBA00023136"/>
    </source>
</evidence>
<evidence type="ECO:0000256" key="6">
    <source>
        <dbReference type="ARBA" id="ARBA00022989"/>
    </source>
</evidence>
<evidence type="ECO:0000259" key="13">
    <source>
        <dbReference type="PROSITE" id="PS50850"/>
    </source>
</evidence>
<comment type="subcellular location">
    <subcellularLocation>
        <location evidence="1">Cell membrane</location>
        <topology evidence="1">Multi-pass membrane protein</topology>
    </subcellularLocation>
</comment>
<evidence type="ECO:0000256" key="9">
    <source>
        <dbReference type="ARBA" id="ARBA00024348"/>
    </source>
</evidence>
<feature type="transmembrane region" description="Helical" evidence="12">
    <location>
        <begin position="357"/>
        <end position="382"/>
    </location>
</feature>
<dbReference type="InterPro" id="IPR036259">
    <property type="entry name" value="MFS_trans_sf"/>
</dbReference>
<evidence type="ECO:0000256" key="3">
    <source>
        <dbReference type="ARBA" id="ARBA00022475"/>
    </source>
</evidence>
<dbReference type="EMBL" id="CVRI01000063">
    <property type="protein sequence ID" value="CRL04571.1"/>
    <property type="molecule type" value="Genomic_DNA"/>
</dbReference>